<dbReference type="EMBL" id="CP069213">
    <property type="protein sequence ID" value="QRH01067.1"/>
    <property type="molecule type" value="Genomic_DNA"/>
</dbReference>
<accession>A0ABX7G161</accession>
<dbReference type="RefSeq" id="WP_203324762.1">
    <property type="nucleotide sequence ID" value="NZ_CP069213.1"/>
</dbReference>
<dbReference type="Pfam" id="PF00389">
    <property type="entry name" value="2-Hacid_dh"/>
    <property type="match status" value="1"/>
</dbReference>
<dbReference type="SUPFAM" id="SSF52283">
    <property type="entry name" value="Formate/glycerate dehydrogenase catalytic domain-like"/>
    <property type="match status" value="1"/>
</dbReference>
<dbReference type="CDD" id="cd12162">
    <property type="entry name" value="2-Hacid_dh_4"/>
    <property type="match status" value="1"/>
</dbReference>
<gene>
    <name evidence="7" type="ORF">JQC75_14535</name>
</gene>
<dbReference type="Pfam" id="PF02826">
    <property type="entry name" value="2-Hacid_dh_C"/>
    <property type="match status" value="1"/>
</dbReference>
<dbReference type="SUPFAM" id="SSF51735">
    <property type="entry name" value="NAD(P)-binding Rossmann-fold domains"/>
    <property type="match status" value="1"/>
</dbReference>
<keyword evidence="2 4" id="KW-0560">Oxidoreductase</keyword>
<proteinExistence type="inferred from homology"/>
<evidence type="ECO:0000313" key="7">
    <source>
        <dbReference type="EMBL" id="QRH01067.1"/>
    </source>
</evidence>
<evidence type="ECO:0000259" key="6">
    <source>
        <dbReference type="Pfam" id="PF02826"/>
    </source>
</evidence>
<evidence type="ECO:0000313" key="8">
    <source>
        <dbReference type="Proteomes" id="UP000596252"/>
    </source>
</evidence>
<dbReference type="PROSITE" id="PS00670">
    <property type="entry name" value="D_2_HYDROXYACID_DH_2"/>
    <property type="match status" value="1"/>
</dbReference>
<sequence length="317" mass="33639">MTAICVLDGFTLNPGDLDWSPLSDIGPFEVHDRTPKELILSRAGGAPFVLTNKTVLDAATLEAMPALEYIGVLATGTNVVDVAAAERLGIAVTNVPGYGPDAVAQMGFAHVLHHMSRVSVHHDAVIQGAWSGQADFCFTLGQLESLSGKTLGLVGFGDIARQMARIGMAFGMKLLVHSRSKPVDLPEGAKFVALDTLFAESDVLSLHCPLTDDTRDMVNRESLALMKPGALLINTARGGLVDEVALADALNAGRVRAGVDVLSTEPPSPDNPLLHAANISITPHNAWATVKARQRLLDIAVENLRAFCRGDKANRVD</sequence>
<name>A0ABX7G161_9GAMM</name>
<organism evidence="7 8">
    <name type="scientific">Shewanella litorisediminis</name>
    <dbReference type="NCBI Taxonomy" id="1173586"/>
    <lineage>
        <taxon>Bacteria</taxon>
        <taxon>Pseudomonadati</taxon>
        <taxon>Pseudomonadota</taxon>
        <taxon>Gammaproteobacteria</taxon>
        <taxon>Alteromonadales</taxon>
        <taxon>Shewanellaceae</taxon>
        <taxon>Shewanella</taxon>
    </lineage>
</organism>
<dbReference type="InterPro" id="IPR050418">
    <property type="entry name" value="D-iso_2-hydroxyacid_DH_PdxB"/>
</dbReference>
<keyword evidence="3" id="KW-0520">NAD</keyword>
<feature type="domain" description="D-isomer specific 2-hydroxyacid dehydrogenase catalytic" evidence="5">
    <location>
        <begin position="21"/>
        <end position="315"/>
    </location>
</feature>
<dbReference type="InterPro" id="IPR006139">
    <property type="entry name" value="D-isomer_2_OHA_DH_cat_dom"/>
</dbReference>
<evidence type="ECO:0000256" key="3">
    <source>
        <dbReference type="ARBA" id="ARBA00023027"/>
    </source>
</evidence>
<feature type="domain" description="D-isomer specific 2-hydroxyacid dehydrogenase NAD-binding" evidence="6">
    <location>
        <begin position="108"/>
        <end position="286"/>
    </location>
</feature>
<reference evidence="7 8" key="1">
    <citation type="journal article" date="2012" name="Antonie Van Leeuwenhoek">
        <title>Shewanella litorisediminis sp. nov., a gammaproteobacterium isolated from a tidal flat sediment.</title>
        <authorList>
            <person name="Lee M.H."/>
            <person name="Yoon J.H."/>
        </authorList>
    </citation>
    <scope>NUCLEOTIDE SEQUENCE [LARGE SCALE GENOMIC DNA]</scope>
    <source>
        <strain evidence="7 8">SMK1-12</strain>
    </source>
</reference>
<evidence type="ECO:0000259" key="5">
    <source>
        <dbReference type="Pfam" id="PF00389"/>
    </source>
</evidence>
<dbReference type="PANTHER" id="PTHR43761">
    <property type="entry name" value="D-ISOMER SPECIFIC 2-HYDROXYACID DEHYDROGENASE FAMILY PROTEIN (AFU_ORTHOLOGUE AFUA_1G13630)"/>
    <property type="match status" value="1"/>
</dbReference>
<dbReference type="InterPro" id="IPR029753">
    <property type="entry name" value="D-isomer_DH_CS"/>
</dbReference>
<dbReference type="Proteomes" id="UP000596252">
    <property type="component" value="Chromosome"/>
</dbReference>
<dbReference type="PANTHER" id="PTHR43761:SF1">
    <property type="entry name" value="D-ISOMER SPECIFIC 2-HYDROXYACID DEHYDROGENASE CATALYTIC DOMAIN-CONTAINING PROTEIN-RELATED"/>
    <property type="match status" value="1"/>
</dbReference>
<comment type="similarity">
    <text evidence="1 4">Belongs to the D-isomer specific 2-hydroxyacid dehydrogenase family.</text>
</comment>
<dbReference type="InterPro" id="IPR036291">
    <property type="entry name" value="NAD(P)-bd_dom_sf"/>
</dbReference>
<keyword evidence="8" id="KW-1185">Reference proteome</keyword>
<protein>
    <submittedName>
        <fullName evidence="7">D-2-hydroxyacid dehydrogenase</fullName>
    </submittedName>
</protein>
<evidence type="ECO:0000256" key="4">
    <source>
        <dbReference type="RuleBase" id="RU003719"/>
    </source>
</evidence>
<dbReference type="PROSITE" id="PS00671">
    <property type="entry name" value="D_2_HYDROXYACID_DH_3"/>
    <property type="match status" value="1"/>
</dbReference>
<evidence type="ECO:0000256" key="1">
    <source>
        <dbReference type="ARBA" id="ARBA00005854"/>
    </source>
</evidence>
<dbReference type="Gene3D" id="3.40.50.720">
    <property type="entry name" value="NAD(P)-binding Rossmann-like Domain"/>
    <property type="match status" value="2"/>
</dbReference>
<evidence type="ECO:0000256" key="2">
    <source>
        <dbReference type="ARBA" id="ARBA00023002"/>
    </source>
</evidence>
<dbReference type="InterPro" id="IPR006140">
    <property type="entry name" value="D-isomer_DH_NAD-bd"/>
</dbReference>